<evidence type="ECO:0000256" key="1">
    <source>
        <dbReference type="ARBA" id="ARBA00022729"/>
    </source>
</evidence>
<evidence type="ECO:0000259" key="3">
    <source>
        <dbReference type="Pfam" id="PF02563"/>
    </source>
</evidence>
<dbReference type="PROSITE" id="PS51257">
    <property type="entry name" value="PROKAR_LIPOPROTEIN"/>
    <property type="match status" value="1"/>
</dbReference>
<reference evidence="5" key="2">
    <citation type="submission" date="2020-09" db="EMBL/GenBank/DDBJ databases">
        <authorList>
            <person name="Sun Q."/>
            <person name="Zhou Y."/>
        </authorList>
    </citation>
    <scope>NUCLEOTIDE SEQUENCE</scope>
    <source>
        <strain evidence="5">CGMCC 1.15725</strain>
    </source>
</reference>
<dbReference type="Proteomes" id="UP000646365">
    <property type="component" value="Unassembled WGS sequence"/>
</dbReference>
<dbReference type="Pfam" id="PF10531">
    <property type="entry name" value="SLBB"/>
    <property type="match status" value="1"/>
</dbReference>
<feature type="signal peptide" evidence="2">
    <location>
        <begin position="1"/>
        <end position="35"/>
    </location>
</feature>
<feature type="chain" id="PRO_5035298525" evidence="2">
    <location>
        <begin position="36"/>
        <end position="198"/>
    </location>
</feature>
<dbReference type="InterPro" id="IPR049712">
    <property type="entry name" value="Poly_export"/>
</dbReference>
<evidence type="ECO:0000256" key="2">
    <source>
        <dbReference type="SAM" id="SignalP"/>
    </source>
</evidence>
<evidence type="ECO:0000313" key="6">
    <source>
        <dbReference type="Proteomes" id="UP000646365"/>
    </source>
</evidence>
<name>A0A8J2YNU7_9PROT</name>
<dbReference type="Gene3D" id="3.10.560.10">
    <property type="entry name" value="Outer membrane lipoprotein wza domain like"/>
    <property type="match status" value="1"/>
</dbReference>
<dbReference type="PANTHER" id="PTHR33619:SF3">
    <property type="entry name" value="POLYSACCHARIDE EXPORT PROTEIN GFCE-RELATED"/>
    <property type="match status" value="1"/>
</dbReference>
<dbReference type="GO" id="GO:0015159">
    <property type="term" value="F:polysaccharide transmembrane transporter activity"/>
    <property type="evidence" value="ECO:0007669"/>
    <property type="project" value="InterPro"/>
</dbReference>
<reference evidence="5" key="1">
    <citation type="journal article" date="2014" name="Int. J. Syst. Evol. Microbiol.">
        <title>Complete genome sequence of Corynebacterium casei LMG S-19264T (=DSM 44701T), isolated from a smear-ripened cheese.</title>
        <authorList>
            <consortium name="US DOE Joint Genome Institute (JGI-PGF)"/>
            <person name="Walter F."/>
            <person name="Albersmeier A."/>
            <person name="Kalinowski J."/>
            <person name="Ruckert C."/>
        </authorList>
    </citation>
    <scope>NUCLEOTIDE SEQUENCE</scope>
    <source>
        <strain evidence="5">CGMCC 1.15725</strain>
    </source>
</reference>
<keyword evidence="6" id="KW-1185">Reference proteome</keyword>
<dbReference type="Pfam" id="PF02563">
    <property type="entry name" value="Poly_export"/>
    <property type="match status" value="1"/>
</dbReference>
<accession>A0A8J2YNU7</accession>
<feature type="domain" description="Soluble ligand binding" evidence="4">
    <location>
        <begin position="125"/>
        <end position="172"/>
    </location>
</feature>
<organism evidence="5 6">
    <name type="scientific">Aliidongia dinghuensis</name>
    <dbReference type="NCBI Taxonomy" id="1867774"/>
    <lineage>
        <taxon>Bacteria</taxon>
        <taxon>Pseudomonadati</taxon>
        <taxon>Pseudomonadota</taxon>
        <taxon>Alphaproteobacteria</taxon>
        <taxon>Rhodospirillales</taxon>
        <taxon>Dongiaceae</taxon>
        <taxon>Aliidongia</taxon>
    </lineage>
</organism>
<dbReference type="PANTHER" id="PTHR33619">
    <property type="entry name" value="POLYSACCHARIDE EXPORT PROTEIN GFCE-RELATED"/>
    <property type="match status" value="1"/>
</dbReference>
<dbReference type="EMBL" id="BMJQ01000001">
    <property type="protein sequence ID" value="GGE99251.1"/>
    <property type="molecule type" value="Genomic_DNA"/>
</dbReference>
<dbReference type="InterPro" id="IPR003715">
    <property type="entry name" value="Poly_export_N"/>
</dbReference>
<dbReference type="RefSeq" id="WP_189041315.1">
    <property type="nucleotide sequence ID" value="NZ_BMJQ01000001.1"/>
</dbReference>
<dbReference type="AlphaFoldDB" id="A0A8J2YNU7"/>
<protein>
    <submittedName>
        <fullName evidence="5">Sugar ABC transporter substrate-binding protein</fullName>
    </submittedName>
</protein>
<keyword evidence="1 2" id="KW-0732">Signal</keyword>
<dbReference type="InterPro" id="IPR019554">
    <property type="entry name" value="Soluble_ligand-bd"/>
</dbReference>
<evidence type="ECO:0000313" key="5">
    <source>
        <dbReference type="EMBL" id="GGE99251.1"/>
    </source>
</evidence>
<dbReference type="Gene3D" id="3.30.1950.10">
    <property type="entry name" value="wza like domain"/>
    <property type="match status" value="1"/>
</dbReference>
<evidence type="ECO:0000259" key="4">
    <source>
        <dbReference type="Pfam" id="PF10531"/>
    </source>
</evidence>
<sequence length="198" mass="20760">MPRAGSNIAARFAPRFGAPLLGLALAGLVAGCAETAPPNAPEATTDANLLHVGDTVSITVFGQDQLTGEQVIDDSGEVSVLLAGRTKVAGLTPMQAEGALRDRLGRGGIVVNPSVSVVVTHHLPVYVVGEVAKPGSYDWSGDLRAINAVALAGGYTYRAKKEDLRVIRHGDPQHQQYTADQSTGIEPGDTVIVPERWF</sequence>
<proteinExistence type="predicted"/>
<gene>
    <name evidence="5" type="ORF">GCM10011611_01000</name>
</gene>
<comment type="caution">
    <text evidence="5">The sequence shown here is derived from an EMBL/GenBank/DDBJ whole genome shotgun (WGS) entry which is preliminary data.</text>
</comment>
<feature type="domain" description="Polysaccharide export protein N-terminal" evidence="3">
    <location>
        <begin position="44"/>
        <end position="119"/>
    </location>
</feature>